<dbReference type="InterPro" id="IPR029063">
    <property type="entry name" value="SAM-dependent_MTases_sf"/>
</dbReference>
<reference evidence="3" key="1">
    <citation type="submission" date="2019-01" db="EMBL/GenBank/DDBJ databases">
        <title>Colletotrichum abscissum LGMF1257.</title>
        <authorList>
            <person name="Baroncelli R."/>
        </authorList>
    </citation>
    <scope>NUCLEOTIDE SEQUENCE</scope>
    <source>
        <strain evidence="3">Ca142</strain>
    </source>
</reference>
<evidence type="ECO:0000313" key="4">
    <source>
        <dbReference type="Proteomes" id="UP001056436"/>
    </source>
</evidence>
<dbReference type="OrthoDB" id="2013972at2759"/>
<name>A0A9P9XML1_9PEZI</name>
<protein>
    <submittedName>
        <fullName evidence="3">Methyltransferase domain-containing protein</fullName>
    </submittedName>
</protein>
<dbReference type="PANTHER" id="PTHR43591">
    <property type="entry name" value="METHYLTRANSFERASE"/>
    <property type="match status" value="1"/>
</dbReference>
<dbReference type="Gene3D" id="3.40.50.150">
    <property type="entry name" value="Vaccinia Virus protein VP39"/>
    <property type="match status" value="1"/>
</dbReference>
<proteinExistence type="inferred from homology"/>
<dbReference type="Proteomes" id="UP001056436">
    <property type="component" value="Unassembled WGS sequence"/>
</dbReference>
<keyword evidence="3" id="KW-0489">Methyltransferase</keyword>
<dbReference type="GO" id="GO:0008168">
    <property type="term" value="F:methyltransferase activity"/>
    <property type="evidence" value="ECO:0007669"/>
    <property type="project" value="UniProtKB-KW"/>
</dbReference>
<keyword evidence="4" id="KW-1185">Reference proteome</keyword>
<gene>
    <name evidence="3" type="ORF">CABS02_03526</name>
</gene>
<dbReference type="EMBL" id="SDAQ01000013">
    <property type="protein sequence ID" value="KAI3556243.1"/>
    <property type="molecule type" value="Genomic_DNA"/>
</dbReference>
<sequence>MAHDNNAAVLDVDDDDVRSEVGSSVASSSTSLRNSLLDYRLENGRTYHRYKDGKYNLPNDERELDRLDLQHHLWLLALDDRLGVAPPCREGTKVGRVLDVGTGSGIWALNFADEHPEAEVYGIDLSLTLPGYNLEPGGWIELQEFDLYPRSDDGTLTHEHSLIKWCDLLLEASEKLGRPYVEVPPLKDLLTEVGFVDVSLDLYKWPTNTWPKDEKYKEIGSWHGENVFSGLEGFTMAALTRALDWSRDEVNVFLIDVRNNIKDRTIHAWWLAYFIIGRKPEKVDSPAPPAPPSPEAAASPAAQTPAPAETPSSPPAAASAPAGSTASATSPAPAQSHTPAAS</sequence>
<feature type="compositionally biased region" description="Low complexity" evidence="2">
    <location>
        <begin position="295"/>
        <end position="342"/>
    </location>
</feature>
<organism evidence="3 4">
    <name type="scientific">Colletotrichum abscissum</name>
    <dbReference type="NCBI Taxonomy" id="1671311"/>
    <lineage>
        <taxon>Eukaryota</taxon>
        <taxon>Fungi</taxon>
        <taxon>Dikarya</taxon>
        <taxon>Ascomycota</taxon>
        <taxon>Pezizomycotina</taxon>
        <taxon>Sordariomycetes</taxon>
        <taxon>Hypocreomycetidae</taxon>
        <taxon>Glomerellales</taxon>
        <taxon>Glomerellaceae</taxon>
        <taxon>Colletotrichum</taxon>
        <taxon>Colletotrichum acutatum species complex</taxon>
    </lineage>
</organism>
<keyword evidence="3" id="KW-0808">Transferase</keyword>
<comment type="caution">
    <text evidence="3">The sequence shown here is derived from an EMBL/GenBank/DDBJ whole genome shotgun (WGS) entry which is preliminary data.</text>
</comment>
<dbReference type="PANTHER" id="PTHR43591:SF24">
    <property type="entry name" value="2-METHOXY-6-POLYPRENYL-1,4-BENZOQUINOL METHYLASE, MITOCHONDRIAL"/>
    <property type="match status" value="1"/>
</dbReference>
<comment type="similarity">
    <text evidence="1">Belongs to the methyltransferase superfamily. LaeA methyltransferase family.</text>
</comment>
<evidence type="ECO:0000313" key="3">
    <source>
        <dbReference type="EMBL" id="KAI3556243.1"/>
    </source>
</evidence>
<dbReference type="GO" id="GO:0032259">
    <property type="term" value="P:methylation"/>
    <property type="evidence" value="ECO:0007669"/>
    <property type="project" value="UniProtKB-KW"/>
</dbReference>
<dbReference type="AlphaFoldDB" id="A0A9P9XML1"/>
<evidence type="ECO:0000256" key="2">
    <source>
        <dbReference type="SAM" id="MobiDB-lite"/>
    </source>
</evidence>
<accession>A0A9P9XML1</accession>
<feature type="region of interest" description="Disordered" evidence="2">
    <location>
        <begin position="283"/>
        <end position="342"/>
    </location>
</feature>
<dbReference type="SUPFAM" id="SSF53335">
    <property type="entry name" value="S-adenosyl-L-methionine-dependent methyltransferases"/>
    <property type="match status" value="1"/>
</dbReference>
<dbReference type="CDD" id="cd02440">
    <property type="entry name" value="AdoMet_MTases"/>
    <property type="match status" value="1"/>
</dbReference>
<evidence type="ECO:0000256" key="1">
    <source>
        <dbReference type="ARBA" id="ARBA00038158"/>
    </source>
</evidence>